<comment type="caution">
    <text evidence="1">The sequence shown here is derived from an EMBL/GenBank/DDBJ whole genome shotgun (WGS) entry which is preliminary data.</text>
</comment>
<reference evidence="1 2" key="1">
    <citation type="submission" date="2022-10" db="EMBL/GenBank/DDBJ databases">
        <title>Weissella fermenti sp. nov., isolated from fermented cabbage.</title>
        <authorList>
            <person name="Lee J.K."/>
            <person name="Baek J.H."/>
            <person name="Choi D.G."/>
            <person name="Kim J.M."/>
            <person name="Jeon C.O."/>
        </authorList>
    </citation>
    <scope>NUCLEOTIDE SEQUENCE [LARGE SCALE GENOMIC DNA]</scope>
    <source>
        <strain evidence="1 2">KACC 18534</strain>
    </source>
</reference>
<evidence type="ECO:0000313" key="1">
    <source>
        <dbReference type="EMBL" id="MCW0952823.1"/>
    </source>
</evidence>
<protein>
    <submittedName>
        <fullName evidence="1">Uncharacterized protein</fullName>
    </submittedName>
</protein>
<name>A0ABT3E325_9LACO</name>
<gene>
    <name evidence="1" type="ORF">OIT44_01910</name>
</gene>
<evidence type="ECO:0000313" key="2">
    <source>
        <dbReference type="Proteomes" id="UP001526225"/>
    </source>
</evidence>
<sequence length="96" mass="11145">MNEVEQAKNKYHHQLLLIIATSVNKEETRFFQNVVAFDLDEEDSKNILRLVQSEDINGLISFMDKLKSGYEIEYLLKDLIAQELLDESAQKLLDSI</sequence>
<organism evidence="1 2">
    <name type="scientific">Weissella ceti</name>
    <dbReference type="NCBI Taxonomy" id="759620"/>
    <lineage>
        <taxon>Bacteria</taxon>
        <taxon>Bacillati</taxon>
        <taxon>Bacillota</taxon>
        <taxon>Bacilli</taxon>
        <taxon>Lactobacillales</taxon>
        <taxon>Lactobacillaceae</taxon>
        <taxon>Weissella</taxon>
    </lineage>
</organism>
<dbReference type="RefSeq" id="WP_213409424.1">
    <property type="nucleotide sequence ID" value="NZ_CP074441.1"/>
</dbReference>
<accession>A0ABT3E325</accession>
<dbReference type="Proteomes" id="UP001526225">
    <property type="component" value="Unassembled WGS sequence"/>
</dbReference>
<dbReference type="EMBL" id="JAOZFE010000001">
    <property type="protein sequence ID" value="MCW0952823.1"/>
    <property type="molecule type" value="Genomic_DNA"/>
</dbReference>
<keyword evidence="2" id="KW-1185">Reference proteome</keyword>
<proteinExistence type="predicted"/>